<dbReference type="Pfam" id="PF01757">
    <property type="entry name" value="Acyl_transf_3"/>
    <property type="match status" value="1"/>
</dbReference>
<evidence type="ECO:0000313" key="3">
    <source>
        <dbReference type="EMBL" id="MBB4569283.1"/>
    </source>
</evidence>
<proteinExistence type="predicted"/>
<sequence length="399" mass="44845">MANIRDRQLDGLRTVAVSMVLYAHFFAADRSIWGHLGVRLFFVLSGFLITRLLLQARADARYQPVTAFKAFYIRRVLRIFPPYFAMLAFVYFLDLEGARGNVKWHALYLSNYWYALRGEWTPWVLCHTWSLSIEEQFYIAWPLVILLAPRRLTERICIAVIACSLAYRLCWPLTWTPSLMRDLLPSASMDALAGGALLAAYRERTQGWPQWMRQSWMPLAAAAAVALWLRPDPITPTLDWVIWIGSEVFPLVPLVMLVGCGASGFRSLFGRLLESPPIAATGRISYGIYLFHPIVLSLIVKAQTWIPVNVSEQGLGRLIVGSVATLMLASISWLVFEKPLNNLKRYFPYAARGHQPAVPSIAIASEPGEHGHGSKAYNTALSHRNEGIRGGAVQTSDLQ</sequence>
<dbReference type="AlphaFoldDB" id="A0A7W7EMH4"/>
<organism evidence="3 4">
    <name type="scientific">Rhizobium leucaenae</name>
    <dbReference type="NCBI Taxonomy" id="29450"/>
    <lineage>
        <taxon>Bacteria</taxon>
        <taxon>Pseudomonadati</taxon>
        <taxon>Pseudomonadota</taxon>
        <taxon>Alphaproteobacteria</taxon>
        <taxon>Hyphomicrobiales</taxon>
        <taxon>Rhizobiaceae</taxon>
        <taxon>Rhizobium/Agrobacterium group</taxon>
        <taxon>Rhizobium</taxon>
    </lineage>
</organism>
<feature type="transmembrane region" description="Helical" evidence="1">
    <location>
        <begin position="318"/>
        <end position="336"/>
    </location>
</feature>
<dbReference type="PANTHER" id="PTHR23028">
    <property type="entry name" value="ACETYLTRANSFERASE"/>
    <property type="match status" value="1"/>
</dbReference>
<dbReference type="RefSeq" id="WP_028752673.1">
    <property type="nucleotide sequence ID" value="NZ_JACIIG010000008.1"/>
</dbReference>
<dbReference type="GO" id="GO:0016020">
    <property type="term" value="C:membrane"/>
    <property type="evidence" value="ECO:0007669"/>
    <property type="project" value="TreeGrafter"/>
</dbReference>
<keyword evidence="1" id="KW-0472">Membrane</keyword>
<dbReference type="PANTHER" id="PTHR23028:SF53">
    <property type="entry name" value="ACYL_TRANSF_3 DOMAIN-CONTAINING PROTEIN"/>
    <property type="match status" value="1"/>
</dbReference>
<evidence type="ECO:0000259" key="2">
    <source>
        <dbReference type="Pfam" id="PF01757"/>
    </source>
</evidence>
<dbReference type="GO" id="GO:0009103">
    <property type="term" value="P:lipopolysaccharide biosynthetic process"/>
    <property type="evidence" value="ECO:0007669"/>
    <property type="project" value="TreeGrafter"/>
</dbReference>
<feature type="domain" description="Acyltransferase 3" evidence="2">
    <location>
        <begin position="8"/>
        <end position="329"/>
    </location>
</feature>
<feature type="transmembrane region" description="Helical" evidence="1">
    <location>
        <begin position="12"/>
        <end position="28"/>
    </location>
</feature>
<keyword evidence="1" id="KW-1133">Transmembrane helix</keyword>
<dbReference type="Proteomes" id="UP000543836">
    <property type="component" value="Unassembled WGS sequence"/>
</dbReference>
<dbReference type="EMBL" id="JACIIG010000008">
    <property type="protein sequence ID" value="MBB4569283.1"/>
    <property type="molecule type" value="Genomic_DNA"/>
</dbReference>
<feature type="transmembrane region" description="Helical" evidence="1">
    <location>
        <begin position="34"/>
        <end position="54"/>
    </location>
</feature>
<feature type="transmembrane region" description="Helical" evidence="1">
    <location>
        <begin position="75"/>
        <end position="93"/>
    </location>
</feature>
<gene>
    <name evidence="3" type="ORF">GGE60_003407</name>
</gene>
<dbReference type="InterPro" id="IPR002656">
    <property type="entry name" value="Acyl_transf_3_dom"/>
</dbReference>
<keyword evidence="4" id="KW-1185">Reference proteome</keyword>
<name>A0A7W7EMH4_9HYPH</name>
<feature type="transmembrane region" description="Helical" evidence="1">
    <location>
        <begin position="286"/>
        <end position="306"/>
    </location>
</feature>
<protein>
    <submittedName>
        <fullName evidence="3">Peptidoglycan/LPS O-acetylase OafA/YrhL</fullName>
    </submittedName>
</protein>
<reference evidence="3 4" key="1">
    <citation type="submission" date="2020-08" db="EMBL/GenBank/DDBJ databases">
        <title>Genomic Encyclopedia of Type Strains, Phase IV (KMG-V): Genome sequencing to study the core and pangenomes of soil and plant-associated prokaryotes.</title>
        <authorList>
            <person name="Whitman W."/>
        </authorList>
    </citation>
    <scope>NUCLEOTIDE SEQUENCE [LARGE SCALE GENOMIC DNA]</scope>
    <source>
        <strain evidence="3 4">SEMIA 492</strain>
    </source>
</reference>
<keyword evidence="1" id="KW-0812">Transmembrane</keyword>
<evidence type="ECO:0000256" key="1">
    <source>
        <dbReference type="SAM" id="Phobius"/>
    </source>
</evidence>
<dbReference type="InterPro" id="IPR050879">
    <property type="entry name" value="Acyltransferase_3"/>
</dbReference>
<comment type="caution">
    <text evidence="3">The sequence shown here is derived from an EMBL/GenBank/DDBJ whole genome shotgun (WGS) entry which is preliminary data.</text>
</comment>
<dbReference type="OrthoDB" id="9796461at2"/>
<feature type="transmembrane region" description="Helical" evidence="1">
    <location>
        <begin position="241"/>
        <end position="265"/>
    </location>
</feature>
<dbReference type="GO" id="GO:0016747">
    <property type="term" value="F:acyltransferase activity, transferring groups other than amino-acyl groups"/>
    <property type="evidence" value="ECO:0007669"/>
    <property type="project" value="InterPro"/>
</dbReference>
<evidence type="ECO:0000313" key="4">
    <source>
        <dbReference type="Proteomes" id="UP000543836"/>
    </source>
</evidence>
<accession>A0A7W7EMH4</accession>